<evidence type="ECO:0000313" key="2">
    <source>
        <dbReference type="WBParaSite" id="MhA1_Contig1699.frz3.gene3"/>
    </source>
</evidence>
<organism evidence="1 2">
    <name type="scientific">Meloidogyne hapla</name>
    <name type="common">Root-knot nematode worm</name>
    <dbReference type="NCBI Taxonomy" id="6305"/>
    <lineage>
        <taxon>Eukaryota</taxon>
        <taxon>Metazoa</taxon>
        <taxon>Ecdysozoa</taxon>
        <taxon>Nematoda</taxon>
        <taxon>Chromadorea</taxon>
        <taxon>Rhabditida</taxon>
        <taxon>Tylenchina</taxon>
        <taxon>Tylenchomorpha</taxon>
        <taxon>Tylenchoidea</taxon>
        <taxon>Meloidogynidae</taxon>
        <taxon>Meloidogyninae</taxon>
        <taxon>Meloidogyne</taxon>
    </lineage>
</organism>
<dbReference type="WBParaSite" id="MhA1_Contig1699.frz3.gene3">
    <property type="protein sequence ID" value="MhA1_Contig1699.frz3.gene3"/>
    <property type="gene ID" value="MhA1_Contig1699.frz3.gene3"/>
</dbReference>
<dbReference type="Proteomes" id="UP000095281">
    <property type="component" value="Unplaced"/>
</dbReference>
<keyword evidence="1" id="KW-1185">Reference proteome</keyword>
<protein>
    <submittedName>
        <fullName evidence="2">Uncharacterized protein</fullName>
    </submittedName>
</protein>
<evidence type="ECO:0000313" key="1">
    <source>
        <dbReference type="Proteomes" id="UP000095281"/>
    </source>
</evidence>
<sequence>MEVIERKLTNLEQEMNKIGINTTSHGLPLPEYFSGTEDFDSYLRRFNKLATAHQWSAVRCAQILPLYLIEEARSIYDSLDGETKSTWKNLTDALASKLKKLNSKESARRILSTRKQNVMETILEYAQTIPKKLKLNLNFSS</sequence>
<proteinExistence type="predicted"/>
<name>A0A1I8BAF3_MELHA</name>
<accession>A0A1I8BAF3</accession>
<dbReference type="AlphaFoldDB" id="A0A1I8BAF3"/>
<reference evidence="2" key="1">
    <citation type="submission" date="2016-11" db="UniProtKB">
        <authorList>
            <consortium name="WormBaseParasite"/>
        </authorList>
    </citation>
    <scope>IDENTIFICATION</scope>
</reference>